<dbReference type="PROSITE" id="PS00683">
    <property type="entry name" value="RHODANESE_2"/>
    <property type="match status" value="1"/>
</dbReference>
<dbReference type="GO" id="GO:0004792">
    <property type="term" value="F:thiosulfate-cyanide sulfurtransferase activity"/>
    <property type="evidence" value="ECO:0007669"/>
    <property type="project" value="InterPro"/>
</dbReference>
<dbReference type="CDD" id="cd01449">
    <property type="entry name" value="TST_Repeat_2"/>
    <property type="match status" value="1"/>
</dbReference>
<dbReference type="SUPFAM" id="SSF52821">
    <property type="entry name" value="Rhodanese/Cell cycle control phosphatase"/>
    <property type="match status" value="2"/>
</dbReference>
<keyword evidence="1 3" id="KW-0808">Transferase</keyword>
<dbReference type="EMBL" id="PYBW01000020">
    <property type="protein sequence ID" value="PYC86169.1"/>
    <property type="molecule type" value="Genomic_DNA"/>
</dbReference>
<protein>
    <recommendedName>
        <fullName evidence="3">Sulfurtransferase</fullName>
    </recommendedName>
</protein>
<dbReference type="PANTHER" id="PTHR11364:SF27">
    <property type="entry name" value="SULFURTRANSFERASE"/>
    <property type="match status" value="1"/>
</dbReference>
<accession>A0A2V4PK81</accession>
<dbReference type="InterPro" id="IPR001307">
    <property type="entry name" value="Thiosulphate_STrfase_CS"/>
</dbReference>
<proteinExistence type="predicted"/>
<comment type="caution">
    <text evidence="6">The sequence shown here is derived from an EMBL/GenBank/DDBJ whole genome shotgun (WGS) entry which is preliminary data.</text>
</comment>
<keyword evidence="2" id="KW-0677">Repeat</keyword>
<feature type="domain" description="Rhodanese" evidence="5">
    <location>
        <begin position="170"/>
        <end position="281"/>
    </location>
</feature>
<evidence type="ECO:0000313" key="7">
    <source>
        <dbReference type="Proteomes" id="UP000248039"/>
    </source>
</evidence>
<dbReference type="PANTHER" id="PTHR11364">
    <property type="entry name" value="THIOSULFATE SULFERTANSFERASE"/>
    <property type="match status" value="1"/>
</dbReference>
<dbReference type="AlphaFoldDB" id="A0A2V4PK81"/>
<dbReference type="PROSITE" id="PS50206">
    <property type="entry name" value="RHODANESE_3"/>
    <property type="match status" value="2"/>
</dbReference>
<dbReference type="Pfam" id="PF00581">
    <property type="entry name" value="Rhodanese"/>
    <property type="match status" value="2"/>
</dbReference>
<dbReference type="Gene3D" id="3.40.250.10">
    <property type="entry name" value="Rhodanese-like domain"/>
    <property type="match status" value="2"/>
</dbReference>
<dbReference type="PROSITE" id="PS00380">
    <property type="entry name" value="RHODANESE_1"/>
    <property type="match status" value="1"/>
</dbReference>
<dbReference type="CDD" id="cd01448">
    <property type="entry name" value="TST_Repeat_1"/>
    <property type="match status" value="1"/>
</dbReference>
<evidence type="ECO:0000256" key="2">
    <source>
        <dbReference type="ARBA" id="ARBA00022737"/>
    </source>
</evidence>
<keyword evidence="7" id="KW-1185">Reference proteome</keyword>
<evidence type="ECO:0000256" key="1">
    <source>
        <dbReference type="ARBA" id="ARBA00022679"/>
    </source>
</evidence>
<evidence type="ECO:0000313" key="6">
    <source>
        <dbReference type="EMBL" id="PYC86169.1"/>
    </source>
</evidence>
<name>A0A2V4PK81_9ACTN</name>
<dbReference type="InterPro" id="IPR036873">
    <property type="entry name" value="Rhodanese-like_dom_sf"/>
</dbReference>
<dbReference type="Proteomes" id="UP000248039">
    <property type="component" value="Unassembled WGS sequence"/>
</dbReference>
<organism evidence="6 7">
    <name type="scientific">Streptomyces tateyamensis</name>
    <dbReference type="NCBI Taxonomy" id="565073"/>
    <lineage>
        <taxon>Bacteria</taxon>
        <taxon>Bacillati</taxon>
        <taxon>Actinomycetota</taxon>
        <taxon>Actinomycetes</taxon>
        <taxon>Kitasatosporales</taxon>
        <taxon>Streptomycetaceae</taxon>
        <taxon>Streptomyces</taxon>
    </lineage>
</organism>
<evidence type="ECO:0000256" key="4">
    <source>
        <dbReference type="SAM" id="MobiDB-lite"/>
    </source>
</evidence>
<dbReference type="OrthoDB" id="9770030at2"/>
<sequence>MAVMDKTSALISVEELAAALAGEQPPVLLDIRWQLGGPPGREDYLAGHLPGAHFLELDGELSAPPGPPGEGGRHPLPDPELLGGALRAAGVSADRPVVVYDSGPATAAARAWWVLRWAGHSKVRVLDGGFEAWRAAGQPVSDELPAVGEGDFKPVPGQLPTLDKDGAAALARTGLLLDSRAAERYRGEVEPIDSRAGHIPGAVSAPTFDNNAADGRFRPVAELVERFAALGADGQQVVGVYCGSGVTAAHQALALELAGHQVALYPGSWSEWSGDPGRPVATGPERG</sequence>
<dbReference type="InterPro" id="IPR045078">
    <property type="entry name" value="TST/MPST-like"/>
</dbReference>
<dbReference type="SMART" id="SM00450">
    <property type="entry name" value="RHOD"/>
    <property type="match status" value="2"/>
</dbReference>
<evidence type="ECO:0000259" key="5">
    <source>
        <dbReference type="PROSITE" id="PS50206"/>
    </source>
</evidence>
<evidence type="ECO:0000256" key="3">
    <source>
        <dbReference type="RuleBase" id="RU000507"/>
    </source>
</evidence>
<feature type="domain" description="Rhodanese" evidence="5">
    <location>
        <begin position="22"/>
        <end position="142"/>
    </location>
</feature>
<reference evidence="6 7" key="1">
    <citation type="submission" date="2018-03" db="EMBL/GenBank/DDBJ databases">
        <title>Bioinformatic expansion and discovery of thiopeptide antibiotics.</title>
        <authorList>
            <person name="Schwalen C.J."/>
            <person name="Hudson G.A."/>
            <person name="Mitchell D.A."/>
        </authorList>
    </citation>
    <scope>NUCLEOTIDE SEQUENCE [LARGE SCALE GENOMIC DNA]</scope>
    <source>
        <strain evidence="6 7">ATCC 21389</strain>
    </source>
</reference>
<gene>
    <name evidence="6" type="ORF">C7C46_05915</name>
</gene>
<feature type="region of interest" description="Disordered" evidence="4">
    <location>
        <begin position="57"/>
        <end position="79"/>
    </location>
</feature>
<dbReference type="InterPro" id="IPR001763">
    <property type="entry name" value="Rhodanese-like_dom"/>
</dbReference>